<evidence type="ECO:0000256" key="1">
    <source>
        <dbReference type="ARBA" id="ARBA00004141"/>
    </source>
</evidence>
<comment type="subcellular location">
    <subcellularLocation>
        <location evidence="1">Membrane</location>
        <topology evidence="1">Multi-pass membrane protein</topology>
    </subcellularLocation>
</comment>
<evidence type="ECO:0000256" key="3">
    <source>
        <dbReference type="ARBA" id="ARBA00022989"/>
    </source>
</evidence>
<dbReference type="OrthoDB" id="3385086at2"/>
<dbReference type="AlphaFoldDB" id="A0A6N8JCP6"/>
<dbReference type="Proteomes" id="UP000468388">
    <property type="component" value="Unassembled WGS sequence"/>
</dbReference>
<feature type="transmembrane region" description="Helical" evidence="5">
    <location>
        <begin position="100"/>
        <end position="117"/>
    </location>
</feature>
<evidence type="ECO:0000256" key="4">
    <source>
        <dbReference type="ARBA" id="ARBA00023136"/>
    </source>
</evidence>
<comment type="caution">
    <text evidence="6">The sequence shown here is derived from an EMBL/GenBank/DDBJ whole genome shotgun (WGS) entry which is preliminary data.</text>
</comment>
<reference evidence="6 7" key="1">
    <citation type="submission" date="2019-12" db="EMBL/GenBank/DDBJ databases">
        <title>The draft genomic sequence of strain Chitinophaga oryziterrae JCM 16595.</title>
        <authorList>
            <person name="Zhang X."/>
        </authorList>
    </citation>
    <scope>NUCLEOTIDE SEQUENCE [LARGE SCALE GENOMIC DNA]</scope>
    <source>
        <strain evidence="6 7">JCM 16595</strain>
    </source>
</reference>
<protein>
    <submittedName>
        <fullName evidence="6">DoxX family protein</fullName>
    </submittedName>
</protein>
<dbReference type="EMBL" id="WRXO01000006">
    <property type="protein sequence ID" value="MVT42983.1"/>
    <property type="molecule type" value="Genomic_DNA"/>
</dbReference>
<evidence type="ECO:0000313" key="7">
    <source>
        <dbReference type="Proteomes" id="UP000468388"/>
    </source>
</evidence>
<gene>
    <name evidence="6" type="ORF">GO495_20470</name>
</gene>
<keyword evidence="4 5" id="KW-0472">Membrane</keyword>
<keyword evidence="2 5" id="KW-0812">Transmembrane</keyword>
<feature type="transmembrane region" description="Helical" evidence="5">
    <location>
        <begin position="46"/>
        <end position="66"/>
    </location>
</feature>
<feature type="transmembrane region" description="Helical" evidence="5">
    <location>
        <begin position="6"/>
        <end position="26"/>
    </location>
</feature>
<accession>A0A6N8JCP6</accession>
<sequence>MNTTLWILQALIAAVFLYSGVQKSIYSEQKLVANGNTGVEGLPTGLIRFIGISEILGTIGIILPLLLHILPILTAISAICFAVIMIPAAIIHYKRHEPKNVLNNCILFLMCVFVAYGRA</sequence>
<evidence type="ECO:0000256" key="5">
    <source>
        <dbReference type="SAM" id="Phobius"/>
    </source>
</evidence>
<keyword evidence="3 5" id="KW-1133">Transmembrane helix</keyword>
<proteinExistence type="predicted"/>
<evidence type="ECO:0000256" key="2">
    <source>
        <dbReference type="ARBA" id="ARBA00022692"/>
    </source>
</evidence>
<feature type="transmembrane region" description="Helical" evidence="5">
    <location>
        <begin position="72"/>
        <end position="93"/>
    </location>
</feature>
<dbReference type="InterPro" id="IPR032808">
    <property type="entry name" value="DoxX"/>
</dbReference>
<evidence type="ECO:0000313" key="6">
    <source>
        <dbReference type="EMBL" id="MVT42983.1"/>
    </source>
</evidence>
<dbReference type="RefSeq" id="WP_157301593.1">
    <property type="nucleotide sequence ID" value="NZ_BAAAZB010000004.1"/>
</dbReference>
<keyword evidence="7" id="KW-1185">Reference proteome</keyword>
<dbReference type="Pfam" id="PF13564">
    <property type="entry name" value="DoxX_2"/>
    <property type="match status" value="1"/>
</dbReference>
<name>A0A6N8JCP6_9BACT</name>
<dbReference type="GO" id="GO:0016020">
    <property type="term" value="C:membrane"/>
    <property type="evidence" value="ECO:0007669"/>
    <property type="project" value="UniProtKB-SubCell"/>
</dbReference>
<organism evidence="6 7">
    <name type="scientific">Chitinophaga oryziterrae</name>
    <dbReference type="NCBI Taxonomy" id="1031224"/>
    <lineage>
        <taxon>Bacteria</taxon>
        <taxon>Pseudomonadati</taxon>
        <taxon>Bacteroidota</taxon>
        <taxon>Chitinophagia</taxon>
        <taxon>Chitinophagales</taxon>
        <taxon>Chitinophagaceae</taxon>
        <taxon>Chitinophaga</taxon>
    </lineage>
</organism>